<keyword evidence="1" id="KW-1133">Transmembrane helix</keyword>
<evidence type="ECO:0000259" key="3">
    <source>
        <dbReference type="Pfam" id="PF10058"/>
    </source>
</evidence>
<evidence type="ECO:0000313" key="4">
    <source>
        <dbReference type="EMBL" id="OBA23476.1"/>
    </source>
</evidence>
<comment type="similarity">
    <text evidence="1">Belongs to the lunapark family.</text>
</comment>
<comment type="domain">
    <text evidence="1">The C4-type zinc finger motif is necessary both for its ER three-way tubular junction localization and formation.</text>
</comment>
<comment type="subcellular location">
    <subcellularLocation>
        <location evidence="1">Endoplasmic reticulum membrane</location>
        <topology evidence="1">Multi-pass membrane protein</topology>
    </subcellularLocation>
</comment>
<keyword evidence="1" id="KW-0812">Transmembrane</keyword>
<evidence type="ECO:0000256" key="2">
    <source>
        <dbReference type="SAM" id="MobiDB-lite"/>
    </source>
</evidence>
<feature type="region of interest" description="Disordered" evidence="2">
    <location>
        <begin position="299"/>
        <end position="320"/>
    </location>
</feature>
<keyword evidence="1" id="KW-0256">Endoplasmic reticulum</keyword>
<accession>A0A1A0HHJ3</accession>
<dbReference type="GeneID" id="30031513"/>
<dbReference type="GO" id="GO:1903373">
    <property type="term" value="P:positive regulation of endoplasmic reticulum tubular network organization"/>
    <property type="evidence" value="ECO:0007669"/>
    <property type="project" value="UniProtKB-UniRule"/>
</dbReference>
<feature type="transmembrane region" description="Helical" evidence="1">
    <location>
        <begin position="49"/>
        <end position="67"/>
    </location>
</feature>
<evidence type="ECO:0000313" key="5">
    <source>
        <dbReference type="Proteomes" id="UP000092555"/>
    </source>
</evidence>
<feature type="domain" description="Lunapark zinc ribbon" evidence="3">
    <location>
        <begin position="239"/>
        <end position="294"/>
    </location>
</feature>
<keyword evidence="1" id="KW-0862">Zinc</keyword>
<dbReference type="GO" id="GO:0098826">
    <property type="term" value="C:endoplasmic reticulum tubular network membrane"/>
    <property type="evidence" value="ECO:0007669"/>
    <property type="project" value="UniProtKB-UniRule"/>
</dbReference>
<proteinExistence type="inferred from homology"/>
<comment type="function">
    <text evidence="1">Plays a role in determining ER morphology.</text>
</comment>
<dbReference type="AlphaFoldDB" id="A0A1A0HHJ3"/>
<dbReference type="EMBL" id="LXTC01000001">
    <property type="protein sequence ID" value="OBA23476.1"/>
    <property type="molecule type" value="Genomic_DNA"/>
</dbReference>
<dbReference type="STRING" id="869754.A0A1A0HHJ3"/>
<reference evidence="4 5" key="1">
    <citation type="submission" date="2016-05" db="EMBL/GenBank/DDBJ databases">
        <title>Comparative genomics of biotechnologically important yeasts.</title>
        <authorList>
            <consortium name="DOE Joint Genome Institute"/>
            <person name="Riley R."/>
            <person name="Haridas S."/>
            <person name="Wolfe K.H."/>
            <person name="Lopes M.R."/>
            <person name="Hittinger C.T."/>
            <person name="Goker M."/>
            <person name="Salamov A."/>
            <person name="Wisecaver J."/>
            <person name="Long T.M."/>
            <person name="Aerts A.L."/>
            <person name="Barry K."/>
            <person name="Choi C."/>
            <person name="Clum A."/>
            <person name="Coughlan A.Y."/>
            <person name="Deshpande S."/>
            <person name="Douglass A.P."/>
            <person name="Hanson S.J."/>
            <person name="Klenk H.-P."/>
            <person name="LaButti K."/>
            <person name="Lapidus A."/>
            <person name="Lindquist E."/>
            <person name="Lipzen A."/>
            <person name="Meier-kolthoff J.P."/>
            <person name="Ohm R.A."/>
            <person name="Otillar R.P."/>
            <person name="Pangilinan J."/>
            <person name="Peng Y."/>
            <person name="Rokas A."/>
            <person name="Rosa C.A."/>
            <person name="Scheuner C."/>
            <person name="Sibirny A.A."/>
            <person name="Slot J.C."/>
            <person name="Stielow J.B."/>
            <person name="Sun H."/>
            <person name="Kurtzman C.P."/>
            <person name="Blackwell M."/>
            <person name="Grigoriev I.V."/>
            <person name="Jeffries T.W."/>
        </authorList>
    </citation>
    <scope>NUCLEOTIDE SEQUENCE [LARGE SCALE GENOMIC DNA]</scope>
    <source>
        <strain evidence="4 5">NRRL YB-4993</strain>
    </source>
</reference>
<dbReference type="PANTHER" id="PTHR22166">
    <property type="entry name" value="ENDOPLASMIC RETICULUM JUNCTION FORMATION PROTEIN LUNAPARK"/>
    <property type="match status" value="1"/>
</dbReference>
<keyword evidence="1" id="KW-0863">Zinc-finger</keyword>
<dbReference type="RefSeq" id="XP_018713957.1">
    <property type="nucleotide sequence ID" value="XM_018858537.1"/>
</dbReference>
<dbReference type="GO" id="GO:0008270">
    <property type="term" value="F:zinc ion binding"/>
    <property type="evidence" value="ECO:0007669"/>
    <property type="project" value="UniProtKB-KW"/>
</dbReference>
<comment type="caution">
    <text evidence="4">The sequence shown here is derived from an EMBL/GenBank/DDBJ whole genome shotgun (WGS) entry which is preliminary data.</text>
</comment>
<dbReference type="Pfam" id="PF10058">
    <property type="entry name" value="Zn_ribbon_10"/>
    <property type="match status" value="1"/>
</dbReference>
<gene>
    <name evidence="4" type="ORF">METBIDRAFT_76490</name>
</gene>
<dbReference type="Proteomes" id="UP000092555">
    <property type="component" value="Unassembled WGS sequence"/>
</dbReference>
<feature type="transmembrane region" description="Helical" evidence="1">
    <location>
        <begin position="94"/>
        <end position="119"/>
    </location>
</feature>
<feature type="region of interest" description="Disordered" evidence="2">
    <location>
        <begin position="192"/>
        <end position="234"/>
    </location>
</feature>
<evidence type="ECO:0000256" key="1">
    <source>
        <dbReference type="RuleBase" id="RU367073"/>
    </source>
</evidence>
<keyword evidence="1" id="KW-0472">Membrane</keyword>
<dbReference type="InterPro" id="IPR019273">
    <property type="entry name" value="Lunapark_Znf"/>
</dbReference>
<dbReference type="PANTHER" id="PTHR22166:SF12">
    <property type="entry name" value="ENDOPLASMIC RETICULUM JUNCTION FORMATION PROTEIN LUNAPARK"/>
    <property type="match status" value="1"/>
</dbReference>
<dbReference type="OrthoDB" id="1725934at2759"/>
<keyword evidence="1" id="KW-0479">Metal-binding</keyword>
<keyword evidence="5" id="KW-1185">Reference proteome</keyword>
<dbReference type="InterPro" id="IPR040115">
    <property type="entry name" value="Lnp"/>
</dbReference>
<protein>
    <recommendedName>
        <fullName evidence="1">Endoplasmic reticulum junction formation protein lunapark</fullName>
    </recommendedName>
</protein>
<dbReference type="GO" id="GO:0071788">
    <property type="term" value="P:endoplasmic reticulum tubular network maintenance"/>
    <property type="evidence" value="ECO:0007669"/>
    <property type="project" value="UniProtKB-UniRule"/>
</dbReference>
<organism evidence="4 5">
    <name type="scientific">Metschnikowia bicuspidata var. bicuspidata NRRL YB-4993</name>
    <dbReference type="NCBI Taxonomy" id="869754"/>
    <lineage>
        <taxon>Eukaryota</taxon>
        <taxon>Fungi</taxon>
        <taxon>Dikarya</taxon>
        <taxon>Ascomycota</taxon>
        <taxon>Saccharomycotina</taxon>
        <taxon>Pichiomycetes</taxon>
        <taxon>Metschnikowiaceae</taxon>
        <taxon>Metschnikowia</taxon>
    </lineage>
</organism>
<sequence>MGFLGLFKLTHFQPDRFEQELSALTQAISLNSEHTAALQRKQRVWRRHLILYGAMLYFSYVAVRYKASCTNTGPRGPGRSRLAAFVAALLARDLAAVALLPVFIAIVVYVVDAMFGVLLRSKNRSMQALLQKHKAKLDELKQVTNFSRTNQILEKFGSGGDQVARAPDAANAPEPALAATASGARNPAFAATVNEPRNPALPPTVNVPRKPRQSSDVESRAPGPRPAPARAEPAKLSLQDRLLDFIIGLDHNENVENRYALICANCYTHNGLAPPGCDNPVSVTYICRHCGYINGIKSETTPEARPEAGDTESPASTLTK</sequence>
<name>A0A1A0HHJ3_9ASCO</name>